<keyword evidence="2" id="KW-0808">Transferase</keyword>
<keyword evidence="2" id="KW-0548">Nucleotidyltransferase</keyword>
<accession>A0ABW3I9P6</accession>
<dbReference type="Gene3D" id="3.90.550.10">
    <property type="entry name" value="Spore Coat Polysaccharide Biosynthesis Protein SpsA, Chain A"/>
    <property type="match status" value="1"/>
</dbReference>
<gene>
    <name evidence="2" type="ORF">ACFQ02_04785</name>
</gene>
<evidence type="ECO:0000313" key="3">
    <source>
        <dbReference type="Proteomes" id="UP001596996"/>
    </source>
</evidence>
<dbReference type="SUPFAM" id="SSF53448">
    <property type="entry name" value="Nucleotide-diphospho-sugar transferases"/>
    <property type="match status" value="1"/>
</dbReference>
<evidence type="ECO:0000313" key="2">
    <source>
        <dbReference type="EMBL" id="MFD0966169.1"/>
    </source>
</evidence>
<dbReference type="InterPro" id="IPR050793">
    <property type="entry name" value="CMP-NeuNAc_synthase"/>
</dbReference>
<dbReference type="RefSeq" id="WP_380819991.1">
    <property type="nucleotide sequence ID" value="NZ_JBHTJN010000009.1"/>
</dbReference>
<keyword evidence="3" id="KW-1185">Reference proteome</keyword>
<dbReference type="PANTHER" id="PTHR21485">
    <property type="entry name" value="HAD SUPERFAMILY MEMBERS CMAS AND KDSC"/>
    <property type="match status" value="1"/>
</dbReference>
<name>A0ABW3I9P6_9PAST</name>
<reference evidence="3" key="1">
    <citation type="journal article" date="2019" name="Int. J. Syst. Evol. Microbiol.">
        <title>The Global Catalogue of Microorganisms (GCM) 10K type strain sequencing project: providing services to taxonomists for standard genome sequencing and annotation.</title>
        <authorList>
            <consortium name="The Broad Institute Genomics Platform"/>
            <consortium name="The Broad Institute Genome Sequencing Center for Infectious Disease"/>
            <person name="Wu L."/>
            <person name="Ma J."/>
        </authorList>
    </citation>
    <scope>NUCLEOTIDE SEQUENCE [LARGE SCALE GENOMIC DNA]</scope>
    <source>
        <strain evidence="3">CCUG 61707</strain>
    </source>
</reference>
<proteinExistence type="predicted"/>
<organism evidence="2 3">
    <name type="scientific">Seminibacterium arietis</name>
    <dbReference type="NCBI Taxonomy" id="1173502"/>
    <lineage>
        <taxon>Bacteria</taxon>
        <taxon>Pseudomonadati</taxon>
        <taxon>Pseudomonadota</taxon>
        <taxon>Gammaproteobacteria</taxon>
        <taxon>Pasteurellales</taxon>
        <taxon>Pasteurellaceae</taxon>
        <taxon>Seminibacterium</taxon>
    </lineage>
</organism>
<dbReference type="EMBL" id="JBHTJN010000009">
    <property type="protein sequence ID" value="MFD0966169.1"/>
    <property type="molecule type" value="Genomic_DNA"/>
</dbReference>
<dbReference type="Pfam" id="PF02348">
    <property type="entry name" value="CTP_transf_3"/>
    <property type="match status" value="1"/>
</dbReference>
<dbReference type="InterPro" id="IPR029044">
    <property type="entry name" value="Nucleotide-diphossugar_trans"/>
</dbReference>
<keyword evidence="1" id="KW-0963">Cytoplasm</keyword>
<dbReference type="GO" id="GO:0016779">
    <property type="term" value="F:nucleotidyltransferase activity"/>
    <property type="evidence" value="ECO:0007669"/>
    <property type="project" value="UniProtKB-KW"/>
</dbReference>
<protein>
    <submittedName>
        <fullName evidence="2">Cytidylyltransferase domain-containing protein</fullName>
    </submittedName>
</protein>
<evidence type="ECO:0000256" key="1">
    <source>
        <dbReference type="ARBA" id="ARBA00022490"/>
    </source>
</evidence>
<dbReference type="PANTHER" id="PTHR21485:SF6">
    <property type="entry name" value="N-ACYLNEURAMINATE CYTIDYLYLTRANSFERASE-RELATED"/>
    <property type="match status" value="1"/>
</dbReference>
<dbReference type="Proteomes" id="UP001596996">
    <property type="component" value="Unassembled WGS sequence"/>
</dbReference>
<comment type="caution">
    <text evidence="2">The sequence shown here is derived from an EMBL/GenBank/DDBJ whole genome shotgun (WGS) entry which is preliminary data.</text>
</comment>
<sequence>MNTAIITARANSKGILHKNLQTVGGISLLAHAILAAKQSRLFERIIVSTDGKELAQHALKYEAEVIIRPAELANDTARSIDAVCYTLQQAGICTGTTTLLQPTSPLRRTHHIQEAFQLYDPIEKGSVISVCVAEHHPYKTLLCENGNYYAVRRIEDLESPRQALPIAYRPNGAIYINDTTKLLQYRRFFLDPIQLYVMNKNDSLDIDNTADLDHANYLFQQGL</sequence>
<dbReference type="CDD" id="cd02513">
    <property type="entry name" value="CMP-NeuAc_Synthase"/>
    <property type="match status" value="1"/>
</dbReference>
<dbReference type="InterPro" id="IPR003329">
    <property type="entry name" value="Cytidylyl_trans"/>
</dbReference>